<feature type="transmembrane region" description="Helical" evidence="1">
    <location>
        <begin position="88"/>
        <end position="109"/>
    </location>
</feature>
<keyword evidence="1" id="KW-1133">Transmembrane helix</keyword>
<dbReference type="GO" id="GO:0005886">
    <property type="term" value="C:plasma membrane"/>
    <property type="evidence" value="ECO:0007669"/>
    <property type="project" value="TreeGrafter"/>
</dbReference>
<proteinExistence type="predicted"/>
<name>A0A644UA58_9ZZZZ</name>
<evidence type="ECO:0000313" key="2">
    <source>
        <dbReference type="EMBL" id="MPL75851.1"/>
    </source>
</evidence>
<accession>A0A644UA58</accession>
<gene>
    <name evidence="2" type="primary">yhaI_2</name>
    <name evidence="2" type="ORF">SDC9_21688</name>
</gene>
<comment type="caution">
    <text evidence="2">The sequence shown here is derived from an EMBL/GenBank/DDBJ whole genome shotgun (WGS) entry which is preliminary data.</text>
</comment>
<keyword evidence="1" id="KW-0812">Transmembrane</keyword>
<dbReference type="PANTHER" id="PTHR34980:SF2">
    <property type="entry name" value="INNER MEMBRANE PROTEIN YHAH-RELATED"/>
    <property type="match status" value="1"/>
</dbReference>
<dbReference type="InterPro" id="IPR008523">
    <property type="entry name" value="DUF805"/>
</dbReference>
<dbReference type="Pfam" id="PF05656">
    <property type="entry name" value="DUF805"/>
    <property type="match status" value="1"/>
</dbReference>
<organism evidence="2">
    <name type="scientific">bioreactor metagenome</name>
    <dbReference type="NCBI Taxonomy" id="1076179"/>
    <lineage>
        <taxon>unclassified sequences</taxon>
        <taxon>metagenomes</taxon>
        <taxon>ecological metagenomes</taxon>
    </lineage>
</organism>
<feature type="transmembrane region" description="Helical" evidence="1">
    <location>
        <begin position="51"/>
        <end position="76"/>
    </location>
</feature>
<keyword evidence="1" id="KW-0472">Membrane</keyword>
<reference evidence="2" key="1">
    <citation type="submission" date="2019-08" db="EMBL/GenBank/DDBJ databases">
        <authorList>
            <person name="Kucharzyk K."/>
            <person name="Murdoch R.W."/>
            <person name="Higgins S."/>
            <person name="Loffler F."/>
        </authorList>
    </citation>
    <scope>NUCLEOTIDE SEQUENCE</scope>
</reference>
<evidence type="ECO:0000256" key="1">
    <source>
        <dbReference type="SAM" id="Phobius"/>
    </source>
</evidence>
<dbReference type="PANTHER" id="PTHR34980">
    <property type="entry name" value="INNER MEMBRANE PROTEIN-RELATED-RELATED"/>
    <property type="match status" value="1"/>
</dbReference>
<feature type="transmembrane region" description="Helical" evidence="1">
    <location>
        <begin position="24"/>
        <end position="45"/>
    </location>
</feature>
<dbReference type="EMBL" id="VSSQ01000092">
    <property type="protein sequence ID" value="MPL75851.1"/>
    <property type="molecule type" value="Genomic_DNA"/>
</dbReference>
<protein>
    <submittedName>
        <fullName evidence="2">Inner membrane protein YhaI</fullName>
    </submittedName>
</protein>
<sequence>MHYFITAITTKYFDFKSRARRSEFWFVVLFNFLITSIFLFSVLLAARYGLFFLFGLITALYILWYLFMIIPSFAVAIRRLHDVGVSGWWILLSFIPFFGSLALLVFYFLDSQRGLNRWGTNPKGIS</sequence>
<dbReference type="AlphaFoldDB" id="A0A644UA58"/>